<keyword evidence="2" id="KW-1185">Reference proteome</keyword>
<reference evidence="1 2" key="1">
    <citation type="submission" date="2020-03" db="EMBL/GenBank/DDBJ databases">
        <title>Whole genome shotgun sequence of Phytohabitans flavus NBRC 107702.</title>
        <authorList>
            <person name="Komaki H."/>
            <person name="Tamura T."/>
        </authorList>
    </citation>
    <scope>NUCLEOTIDE SEQUENCE [LARGE SCALE GENOMIC DNA]</scope>
    <source>
        <strain evidence="1 2">NBRC 107702</strain>
    </source>
</reference>
<reference evidence="1 2" key="2">
    <citation type="submission" date="2020-03" db="EMBL/GenBank/DDBJ databases">
        <authorList>
            <person name="Ichikawa N."/>
            <person name="Kimura A."/>
            <person name="Kitahashi Y."/>
            <person name="Uohara A."/>
        </authorList>
    </citation>
    <scope>NUCLEOTIDE SEQUENCE [LARGE SCALE GENOMIC DNA]</scope>
    <source>
        <strain evidence="1 2">NBRC 107702</strain>
    </source>
</reference>
<sequence>MVSNRHADAKRVRWKYRDWVNLPLASSHYRNLPYSLNITRGEPPSEFDSRVVVNGMGVYTK</sequence>
<name>A0A6F8XIK2_9ACTN</name>
<proteinExistence type="predicted"/>
<accession>A0A6F8XIK2</accession>
<dbReference type="Proteomes" id="UP000502508">
    <property type="component" value="Chromosome"/>
</dbReference>
<protein>
    <submittedName>
        <fullName evidence="1">Uncharacterized protein</fullName>
    </submittedName>
</protein>
<dbReference type="AlphaFoldDB" id="A0A6F8XIK2"/>
<dbReference type="EMBL" id="AP022870">
    <property type="protein sequence ID" value="BCB73644.1"/>
    <property type="molecule type" value="Genomic_DNA"/>
</dbReference>
<organism evidence="1 2">
    <name type="scientific">Phytohabitans flavus</name>
    <dbReference type="NCBI Taxonomy" id="1076124"/>
    <lineage>
        <taxon>Bacteria</taxon>
        <taxon>Bacillati</taxon>
        <taxon>Actinomycetota</taxon>
        <taxon>Actinomycetes</taxon>
        <taxon>Micromonosporales</taxon>
        <taxon>Micromonosporaceae</taxon>
    </lineage>
</organism>
<gene>
    <name evidence="1" type="ORF">Pflav_000540</name>
</gene>
<dbReference type="KEGG" id="pfla:Pflav_000540"/>
<evidence type="ECO:0000313" key="2">
    <source>
        <dbReference type="Proteomes" id="UP000502508"/>
    </source>
</evidence>
<evidence type="ECO:0000313" key="1">
    <source>
        <dbReference type="EMBL" id="BCB73644.1"/>
    </source>
</evidence>